<dbReference type="Gene3D" id="1.10.10.60">
    <property type="entry name" value="Homeodomain-like"/>
    <property type="match status" value="1"/>
</dbReference>
<proteinExistence type="predicted"/>
<dbReference type="InterPro" id="IPR009057">
    <property type="entry name" value="Homeodomain-like_sf"/>
</dbReference>
<dbReference type="EMBL" id="FLUL01000001">
    <property type="protein sequence ID" value="SBV92912.1"/>
    <property type="molecule type" value="Genomic_DNA"/>
</dbReference>
<name>A0A212J0C3_9BACT</name>
<organism evidence="1">
    <name type="scientific">uncultured Dysgonomonas sp</name>
    <dbReference type="NCBI Taxonomy" id="206096"/>
    <lineage>
        <taxon>Bacteria</taxon>
        <taxon>Pseudomonadati</taxon>
        <taxon>Bacteroidota</taxon>
        <taxon>Bacteroidia</taxon>
        <taxon>Bacteroidales</taxon>
        <taxon>Dysgonomonadaceae</taxon>
        <taxon>Dysgonomonas</taxon>
        <taxon>environmental samples</taxon>
    </lineage>
</organism>
<gene>
    <name evidence="1" type="ORF">KL86DYS2_10449</name>
</gene>
<sequence length="134" mass="15929">MRFIELSNFEIEALKERFGNHKNSVVQKRLRALELSSQYKSMKEIAEELNISRTTLYHFFEAWDKVEYEDKPDALFIKEGRGAKPKLESVKDELPILAEKYNRNIKKILQVLEDEYDIKVCSLTLRKYLKKTNI</sequence>
<reference evidence="1" key="1">
    <citation type="submission" date="2016-04" db="EMBL/GenBank/DDBJ databases">
        <authorList>
            <person name="Evans L.H."/>
            <person name="Alamgir A."/>
            <person name="Owens N."/>
            <person name="Weber N.D."/>
            <person name="Virtaneva K."/>
            <person name="Barbian K."/>
            <person name="Babar A."/>
            <person name="Rosenke K."/>
        </authorList>
    </citation>
    <scope>NUCLEOTIDE SEQUENCE</scope>
    <source>
        <strain evidence="1">86-2</strain>
    </source>
</reference>
<dbReference type="Pfam" id="PF13384">
    <property type="entry name" value="HTH_23"/>
    <property type="match status" value="1"/>
</dbReference>
<dbReference type="SUPFAM" id="SSF46689">
    <property type="entry name" value="Homeodomain-like"/>
    <property type="match status" value="1"/>
</dbReference>
<dbReference type="AlphaFoldDB" id="A0A212J0C3"/>
<dbReference type="RefSeq" id="WP_296946700.1">
    <property type="nucleotide sequence ID" value="NZ_LT599021.1"/>
</dbReference>
<protein>
    <submittedName>
        <fullName evidence="1">Uncharacterized protein</fullName>
    </submittedName>
</protein>
<accession>A0A212J0C3</accession>
<evidence type="ECO:0000313" key="1">
    <source>
        <dbReference type="EMBL" id="SBV92912.1"/>
    </source>
</evidence>